<dbReference type="Proteomes" id="UP001596540">
    <property type="component" value="Unassembled WGS sequence"/>
</dbReference>
<accession>A0ABW2KJE7</accession>
<reference evidence="2" key="1">
    <citation type="journal article" date="2019" name="Int. J. Syst. Evol. Microbiol.">
        <title>The Global Catalogue of Microorganisms (GCM) 10K type strain sequencing project: providing services to taxonomists for standard genome sequencing and annotation.</title>
        <authorList>
            <consortium name="The Broad Institute Genomics Platform"/>
            <consortium name="The Broad Institute Genome Sequencing Center for Infectious Disease"/>
            <person name="Wu L."/>
            <person name="Ma J."/>
        </authorList>
    </citation>
    <scope>NUCLEOTIDE SEQUENCE [LARGE SCALE GENOMIC DNA]</scope>
    <source>
        <strain evidence="2">CGMCC 4.7382</strain>
    </source>
</reference>
<comment type="caution">
    <text evidence="1">The sequence shown here is derived from an EMBL/GenBank/DDBJ whole genome shotgun (WGS) entry which is preliminary data.</text>
</comment>
<dbReference type="Pfam" id="PF11392">
    <property type="entry name" value="AllH"/>
    <property type="match status" value="1"/>
</dbReference>
<keyword evidence="2" id="KW-1185">Reference proteome</keyword>
<evidence type="ECO:0000313" key="2">
    <source>
        <dbReference type="Proteomes" id="UP001596540"/>
    </source>
</evidence>
<dbReference type="InterPro" id="IPR021530">
    <property type="entry name" value="AllH-like"/>
</dbReference>
<dbReference type="EMBL" id="JBHTBH010000008">
    <property type="protein sequence ID" value="MFC7329498.1"/>
    <property type="molecule type" value="Genomic_DNA"/>
</dbReference>
<sequence>MFRSAVYLEIEDAPRPAVIALLTSDAVRLPNGIVLAEPQSAEPFACVARSTRGCVGRLSVVLDRPAGPLSVRVGRWWRPAAPRPALRSPAGRAALARGTAELGRLLATASGGLPDGTAERLGSALDDPHRAARACARLVGRGPGLTPSGDDLLCGALLALHAFGGPGRADVLAGAVRRASGATTTLSAALLEHAVRGEGCPQVIDLVDAVAGHRAVGPALAALRAVGHTSGTDLAFGVLAGARLAVAAPARALPGGAHGEPGR</sequence>
<gene>
    <name evidence="1" type="ORF">ACFQRF_17335</name>
</gene>
<dbReference type="RefSeq" id="WP_379872149.1">
    <property type="nucleotide sequence ID" value="NZ_JBHTBH010000008.1"/>
</dbReference>
<evidence type="ECO:0000313" key="1">
    <source>
        <dbReference type="EMBL" id="MFC7329498.1"/>
    </source>
</evidence>
<proteinExistence type="predicted"/>
<protein>
    <submittedName>
        <fullName evidence="1">DUF2877 domain-containing protein</fullName>
    </submittedName>
</protein>
<organism evidence="1 2">
    <name type="scientific">Marinactinospora rubrisoli</name>
    <dbReference type="NCBI Taxonomy" id="2715399"/>
    <lineage>
        <taxon>Bacteria</taxon>
        <taxon>Bacillati</taxon>
        <taxon>Actinomycetota</taxon>
        <taxon>Actinomycetes</taxon>
        <taxon>Streptosporangiales</taxon>
        <taxon>Nocardiopsidaceae</taxon>
        <taxon>Marinactinospora</taxon>
    </lineage>
</organism>
<name>A0ABW2KJE7_9ACTN</name>